<dbReference type="AlphaFoldDB" id="A0A814GCB8"/>
<name>A0A814GCB8_9BILA</name>
<protein>
    <submittedName>
        <fullName evidence="1">Uncharacterized protein</fullName>
    </submittedName>
</protein>
<accession>A0A814GCB8</accession>
<evidence type="ECO:0000313" key="1">
    <source>
        <dbReference type="EMBL" id="CAF0992611.1"/>
    </source>
</evidence>
<organism evidence="1 2">
    <name type="scientific">Brachionus calyciflorus</name>
    <dbReference type="NCBI Taxonomy" id="104777"/>
    <lineage>
        <taxon>Eukaryota</taxon>
        <taxon>Metazoa</taxon>
        <taxon>Spiralia</taxon>
        <taxon>Gnathifera</taxon>
        <taxon>Rotifera</taxon>
        <taxon>Eurotatoria</taxon>
        <taxon>Monogononta</taxon>
        <taxon>Pseudotrocha</taxon>
        <taxon>Ploima</taxon>
        <taxon>Brachionidae</taxon>
        <taxon>Brachionus</taxon>
    </lineage>
</organism>
<comment type="caution">
    <text evidence="1">The sequence shown here is derived from an EMBL/GenBank/DDBJ whole genome shotgun (WGS) entry which is preliminary data.</text>
</comment>
<gene>
    <name evidence="1" type="ORF">OXX778_LOCUS15993</name>
</gene>
<dbReference type="EMBL" id="CAJNOC010003661">
    <property type="protein sequence ID" value="CAF0992611.1"/>
    <property type="molecule type" value="Genomic_DNA"/>
</dbReference>
<keyword evidence="2" id="KW-1185">Reference proteome</keyword>
<proteinExistence type="predicted"/>
<sequence length="69" mass="8029">MSNNLNKDDILSIISANENFVPYLKSKNIIRSDPPNCPKCNKITNWSKKELSFGSILMELFHLYNSYIY</sequence>
<reference evidence="1" key="1">
    <citation type="submission" date="2021-02" db="EMBL/GenBank/DDBJ databases">
        <authorList>
            <person name="Nowell W R."/>
        </authorList>
    </citation>
    <scope>NUCLEOTIDE SEQUENCE</scope>
    <source>
        <strain evidence="1">Ploen Becks lab</strain>
    </source>
</reference>
<dbReference type="Proteomes" id="UP000663879">
    <property type="component" value="Unassembled WGS sequence"/>
</dbReference>
<evidence type="ECO:0000313" key="2">
    <source>
        <dbReference type="Proteomes" id="UP000663879"/>
    </source>
</evidence>